<reference evidence="3" key="1">
    <citation type="journal article" date="2019" name="Int. J. Syst. Evol. Microbiol.">
        <title>The Global Catalogue of Microorganisms (GCM) 10K type strain sequencing project: providing services to taxonomists for standard genome sequencing and annotation.</title>
        <authorList>
            <consortium name="The Broad Institute Genomics Platform"/>
            <consortium name="The Broad Institute Genome Sequencing Center for Infectious Disease"/>
            <person name="Wu L."/>
            <person name="Ma J."/>
        </authorList>
    </citation>
    <scope>NUCLEOTIDE SEQUENCE [LARGE SCALE GENOMIC DNA]</scope>
    <source>
        <strain evidence="3">CECT 7649</strain>
    </source>
</reference>
<name>A0ABW3J157_9FLAO</name>
<dbReference type="SUPFAM" id="SSF46955">
    <property type="entry name" value="Putative DNA-binding domain"/>
    <property type="match status" value="1"/>
</dbReference>
<accession>A0ABW3J157</accession>
<comment type="caution">
    <text evidence="2">The sequence shown here is derived from an EMBL/GenBank/DDBJ whole genome shotgun (WGS) entry which is preliminary data.</text>
</comment>
<sequence length="97" mass="11593">MEKSILLHCISPDEFKQIIKEVIREELLEVKIQLQEKKDSEILMTRKETCEFFKIDSTTLWNWTNKGKIDSYGIGNRRYYKKEDLLNSLVLLKVKRA</sequence>
<dbReference type="Pfam" id="PF12728">
    <property type="entry name" value="HTH_17"/>
    <property type="match status" value="1"/>
</dbReference>
<evidence type="ECO:0000313" key="3">
    <source>
        <dbReference type="Proteomes" id="UP001597051"/>
    </source>
</evidence>
<dbReference type="InterPro" id="IPR041657">
    <property type="entry name" value="HTH_17"/>
</dbReference>
<evidence type="ECO:0000259" key="1">
    <source>
        <dbReference type="Pfam" id="PF12728"/>
    </source>
</evidence>
<organism evidence="2 3">
    <name type="scientific">Flavobacterium myungsuense</name>
    <dbReference type="NCBI Taxonomy" id="651823"/>
    <lineage>
        <taxon>Bacteria</taxon>
        <taxon>Pseudomonadati</taxon>
        <taxon>Bacteroidota</taxon>
        <taxon>Flavobacteriia</taxon>
        <taxon>Flavobacteriales</taxon>
        <taxon>Flavobacteriaceae</taxon>
        <taxon>Flavobacterium</taxon>
    </lineage>
</organism>
<dbReference type="EMBL" id="JBHTIZ010000013">
    <property type="protein sequence ID" value="MFD0983906.1"/>
    <property type="molecule type" value="Genomic_DNA"/>
</dbReference>
<gene>
    <name evidence="2" type="ORF">ACFQ0S_05385</name>
</gene>
<protein>
    <submittedName>
        <fullName evidence="2">Helix-turn-helix domain-containing protein</fullName>
    </submittedName>
</protein>
<dbReference type="InterPro" id="IPR009061">
    <property type="entry name" value="DNA-bd_dom_put_sf"/>
</dbReference>
<evidence type="ECO:0000313" key="2">
    <source>
        <dbReference type="EMBL" id="MFD0983906.1"/>
    </source>
</evidence>
<feature type="domain" description="Helix-turn-helix" evidence="1">
    <location>
        <begin position="43"/>
        <end position="86"/>
    </location>
</feature>
<dbReference type="RefSeq" id="WP_379756740.1">
    <property type="nucleotide sequence ID" value="NZ_JBHSYB010000025.1"/>
</dbReference>
<proteinExistence type="predicted"/>
<dbReference type="Proteomes" id="UP001597051">
    <property type="component" value="Unassembled WGS sequence"/>
</dbReference>
<keyword evidence="3" id="KW-1185">Reference proteome</keyword>